<evidence type="ECO:0000313" key="2">
    <source>
        <dbReference type="Proteomes" id="UP000001469"/>
    </source>
</evidence>
<dbReference type="OrthoDB" id="19467at10239"/>
<reference evidence="1 2" key="1">
    <citation type="journal article" date="2005" name="J. Virol.">
        <title>Constituents of SH1, a novel lipid-containing virus infecting the halophilic euryarchaeon Haloarcula hispanica.</title>
        <authorList>
            <person name="Bamford D.H."/>
            <person name="Ravantti J.J."/>
            <person name="Ronnholm G."/>
            <person name="Laurinavicius S."/>
            <person name="Kukkaro P."/>
            <person name="Dyall-Smith M."/>
            <person name="Somerharju P."/>
            <person name="Kalkkinen N."/>
            <person name="Bamford J.K."/>
        </authorList>
    </citation>
    <scope>NUCLEOTIDE SEQUENCE</scope>
</reference>
<name>Q4KPF5_9VIRU</name>
<dbReference type="KEGG" id="vg:5176996"/>
<dbReference type="EMBL" id="AY950802">
    <property type="protein sequence ID" value="AAY24958.1"/>
    <property type="molecule type" value="Genomic_DNA"/>
</dbReference>
<dbReference type="Proteomes" id="UP000001469">
    <property type="component" value="Segment"/>
</dbReference>
<keyword evidence="2" id="KW-1185">Reference proteome</keyword>
<accession>Q4KPF5</accession>
<evidence type="ECO:0000313" key="1">
    <source>
        <dbReference type="EMBL" id="AAY24958.1"/>
    </source>
</evidence>
<protein>
    <submittedName>
        <fullName evidence="1">ORF 32</fullName>
    </submittedName>
</protein>
<dbReference type="GeneID" id="5176996"/>
<dbReference type="RefSeq" id="YP_271889.1">
    <property type="nucleotide sequence ID" value="NC_007217.1"/>
</dbReference>
<sequence>MTTIGPKTDNLGTLLSDLTTEMINNGGWAEADAYVTNDQSTDDWHNNGRALYHAASDTYVVLFLDYYRTLYPYSNSQNLSVCMVQSTDWDDTNHHPAGLTTDCGRYPFSGDVGNGAGVSFDYRNDHGSGTLAENEENSERLSAFTKGYSPDITDCATSVDNDDTWTYGLSVGSDYFTIFAVNDSSNTGAAGCMGWEYLDEKFWSDGRPPVHAFSSYNHSDDGSGEWVNSTEFHTAFYDDDHPNTELPYNRSSRTQDPRYGFINSDPDDDSYFFQFAVLEDDNNPRRPIAHPRIVIPNDIANGANDGDTVTSDGRTYRFFVDSGGNRSSTLSFGLRWE</sequence>
<proteinExistence type="predicted"/>
<organism evidence="1 2">
    <name type="scientific">Haloarcula hispanica SH1 virus</name>
    <dbReference type="NCBI Taxonomy" id="326574"/>
    <lineage>
        <taxon>Viruses</taxon>
        <taxon>Singelaviria</taxon>
        <taxon>Helvetiavirae</taxon>
        <taxon>Dividoviricota</taxon>
        <taxon>Laserviricetes</taxon>
        <taxon>Halopanivirales</taxon>
        <taxon>Sphaerolipoviridae</taxon>
        <taxon>Alphasphaerolipovirus</taxon>
        <taxon>Alphasphaerolipovirus serpentinense</taxon>
    </lineage>
</organism>